<evidence type="ECO:0000256" key="9">
    <source>
        <dbReference type="SAM" id="Phobius"/>
    </source>
</evidence>
<evidence type="ECO:0000256" key="2">
    <source>
        <dbReference type="ARBA" id="ARBA00022475"/>
    </source>
</evidence>
<dbReference type="AlphaFoldDB" id="A0A914BMZ1"/>
<feature type="transmembrane region" description="Helical" evidence="9">
    <location>
        <begin position="313"/>
        <end position="334"/>
    </location>
</feature>
<comment type="subcellular location">
    <subcellularLocation>
        <location evidence="1">Cell membrane</location>
        <topology evidence="1">Multi-pass membrane protein</topology>
    </subcellularLocation>
</comment>
<dbReference type="Proteomes" id="UP000887568">
    <property type="component" value="Unplaced"/>
</dbReference>
<dbReference type="PANTHER" id="PTHR24228:SF72">
    <property type="entry name" value="G-PROTEIN COUPLED RECEPTORS FAMILY 1 PROFILE DOMAIN-CONTAINING PROTEIN"/>
    <property type="match status" value="1"/>
</dbReference>
<feature type="transmembrane region" description="Helical" evidence="9">
    <location>
        <begin position="40"/>
        <end position="64"/>
    </location>
</feature>
<dbReference type="OMA" id="WEDENAT"/>
<keyword evidence="4 9" id="KW-1133">Transmembrane helix</keyword>
<evidence type="ECO:0000256" key="4">
    <source>
        <dbReference type="ARBA" id="ARBA00022989"/>
    </source>
</evidence>
<accession>A0A914BMZ1</accession>
<evidence type="ECO:0000259" key="10">
    <source>
        <dbReference type="PROSITE" id="PS50262"/>
    </source>
</evidence>
<keyword evidence="12" id="KW-1185">Reference proteome</keyword>
<keyword evidence="8" id="KW-0807">Transducer</keyword>
<protein>
    <recommendedName>
        <fullName evidence="10">G-protein coupled receptors family 1 profile domain-containing protein</fullName>
    </recommendedName>
</protein>
<dbReference type="GO" id="GO:0004930">
    <property type="term" value="F:G protein-coupled receptor activity"/>
    <property type="evidence" value="ECO:0007669"/>
    <property type="project" value="UniProtKB-KW"/>
</dbReference>
<evidence type="ECO:0000256" key="5">
    <source>
        <dbReference type="ARBA" id="ARBA00023040"/>
    </source>
</evidence>
<keyword evidence="7" id="KW-0675">Receptor</keyword>
<dbReference type="CDD" id="cd00637">
    <property type="entry name" value="7tm_classA_rhodopsin-like"/>
    <property type="match status" value="1"/>
</dbReference>
<name>A0A914BMZ1_PATMI</name>
<evidence type="ECO:0000256" key="7">
    <source>
        <dbReference type="ARBA" id="ARBA00023170"/>
    </source>
</evidence>
<keyword evidence="5" id="KW-0297">G-protein coupled receptor</keyword>
<dbReference type="GeneID" id="119745406"/>
<dbReference type="GO" id="GO:0005886">
    <property type="term" value="C:plasma membrane"/>
    <property type="evidence" value="ECO:0007669"/>
    <property type="project" value="UniProtKB-SubCell"/>
</dbReference>
<feature type="transmembrane region" description="Helical" evidence="9">
    <location>
        <begin position="287"/>
        <end position="307"/>
    </location>
</feature>
<evidence type="ECO:0000313" key="11">
    <source>
        <dbReference type="EnsemblMetazoa" id="XP_038077658.1"/>
    </source>
</evidence>
<dbReference type="PROSITE" id="PS50262">
    <property type="entry name" value="G_PROTEIN_RECEP_F1_2"/>
    <property type="match status" value="1"/>
</dbReference>
<dbReference type="OrthoDB" id="10071887at2759"/>
<feature type="domain" description="G-protein coupled receptors family 1 profile" evidence="10">
    <location>
        <begin position="56"/>
        <end position="332"/>
    </location>
</feature>
<proteinExistence type="predicted"/>
<dbReference type="InterPro" id="IPR017452">
    <property type="entry name" value="GPCR_Rhodpsn_7TM"/>
</dbReference>
<feature type="transmembrane region" description="Helical" evidence="9">
    <location>
        <begin position="76"/>
        <end position="99"/>
    </location>
</feature>
<evidence type="ECO:0000256" key="3">
    <source>
        <dbReference type="ARBA" id="ARBA00022692"/>
    </source>
</evidence>
<evidence type="ECO:0000256" key="8">
    <source>
        <dbReference type="ARBA" id="ARBA00023224"/>
    </source>
</evidence>
<organism evidence="11 12">
    <name type="scientific">Patiria miniata</name>
    <name type="common">Bat star</name>
    <name type="synonym">Asterina miniata</name>
    <dbReference type="NCBI Taxonomy" id="46514"/>
    <lineage>
        <taxon>Eukaryota</taxon>
        <taxon>Metazoa</taxon>
        <taxon>Echinodermata</taxon>
        <taxon>Eleutherozoa</taxon>
        <taxon>Asterozoa</taxon>
        <taxon>Asteroidea</taxon>
        <taxon>Valvatacea</taxon>
        <taxon>Valvatida</taxon>
        <taxon>Asterinidae</taxon>
        <taxon>Patiria</taxon>
    </lineage>
</organism>
<dbReference type="PANTHER" id="PTHR24228">
    <property type="entry name" value="B2 BRADYKININ RECEPTOR/ANGIOTENSIN II RECEPTOR"/>
    <property type="match status" value="1"/>
</dbReference>
<dbReference type="Gene3D" id="1.20.1070.10">
    <property type="entry name" value="Rhodopsin 7-helix transmembrane proteins"/>
    <property type="match status" value="1"/>
</dbReference>
<feature type="transmembrane region" description="Helical" evidence="9">
    <location>
        <begin position="212"/>
        <end position="233"/>
    </location>
</feature>
<keyword evidence="6 9" id="KW-0472">Membrane</keyword>
<evidence type="ECO:0000256" key="6">
    <source>
        <dbReference type="ARBA" id="ARBA00023136"/>
    </source>
</evidence>
<dbReference type="Pfam" id="PF00001">
    <property type="entry name" value="7tm_1"/>
    <property type="match status" value="1"/>
</dbReference>
<keyword evidence="2" id="KW-1003">Cell membrane</keyword>
<feature type="transmembrane region" description="Helical" evidence="9">
    <location>
        <begin position="159"/>
        <end position="180"/>
    </location>
</feature>
<dbReference type="SUPFAM" id="SSF81321">
    <property type="entry name" value="Family A G protein-coupled receptor-like"/>
    <property type="match status" value="1"/>
</dbReference>
<keyword evidence="3 9" id="KW-0812">Transmembrane</keyword>
<dbReference type="EnsemblMetazoa" id="XM_038221730.1">
    <property type="protein sequence ID" value="XP_038077658.1"/>
    <property type="gene ID" value="LOC119745406"/>
</dbReference>
<evidence type="ECO:0000313" key="12">
    <source>
        <dbReference type="Proteomes" id="UP000887568"/>
    </source>
</evidence>
<evidence type="ECO:0000256" key="1">
    <source>
        <dbReference type="ARBA" id="ARBA00004651"/>
    </source>
</evidence>
<reference evidence="11" key="1">
    <citation type="submission" date="2022-11" db="UniProtKB">
        <authorList>
            <consortium name="EnsemblMetazoa"/>
        </authorList>
    </citation>
    <scope>IDENTIFICATION</scope>
</reference>
<dbReference type="InterPro" id="IPR000276">
    <property type="entry name" value="GPCR_Rhodpsn"/>
</dbReference>
<dbReference type="SMART" id="SM01381">
    <property type="entry name" value="7TM_GPCR_Srsx"/>
    <property type="match status" value="1"/>
</dbReference>
<dbReference type="RefSeq" id="XP_038077658.1">
    <property type="nucleotide sequence ID" value="XM_038221730.1"/>
</dbReference>
<feature type="transmembrane region" description="Helical" evidence="9">
    <location>
        <begin position="119"/>
        <end position="138"/>
    </location>
</feature>
<sequence length="371" mass="41472">MDLDILTTPSLPPTWEDENATGWISTQQTMLSLYSYPERVVIASFFILISVLTISGNITVILAVVFSKKLRTSTNVFVVSLAVADLLTGVGIPMSAVALLSPGDTWPFATEAPCFVGALLLYISVGASVLHLASIALNRAVLIKRPMTTYRWLYTRRNLAIMVVIIWAIAILVMLLPPLFDVGGFGLDMQFRSCSDLQTHPRGMTFDQIQTFTFYLVPTIVVLACYAIIFVHVRRHFKSLKAHGQEPMAETASSSTGKAHLEITTATQDSTHRHRISRQQLQITKNLFTAVCVFFCCITPFFLTNLLTTMHRFLNYAAIILLCNSCANPIIYGAKHPQFKKVMRRMIMCQYSQIEEPSDTLKALMACFKKQ</sequence>
<dbReference type="PRINTS" id="PR00237">
    <property type="entry name" value="GPCRRHODOPSN"/>
</dbReference>